<evidence type="ECO:0000256" key="2">
    <source>
        <dbReference type="ARBA" id="ARBA00010527"/>
    </source>
</evidence>
<keyword evidence="6 13" id="KW-0812">Transmembrane</keyword>
<comment type="caution">
    <text evidence="13">Lacks conserved residue(s) required for the propagation of feature annotation.</text>
</comment>
<dbReference type="HAMAP" id="MF_01810">
    <property type="entry name" value="YidC_type1"/>
    <property type="match status" value="1"/>
</dbReference>
<comment type="similarity">
    <text evidence="2 13">Belongs to the OXA1/ALB3/YidC family. Type 1 subfamily.</text>
</comment>
<evidence type="ECO:0000259" key="15">
    <source>
        <dbReference type="Pfam" id="PF14849"/>
    </source>
</evidence>
<evidence type="ECO:0000256" key="4">
    <source>
        <dbReference type="ARBA" id="ARBA00022448"/>
    </source>
</evidence>
<dbReference type="Proteomes" id="UP000680679">
    <property type="component" value="Chromosome"/>
</dbReference>
<evidence type="ECO:0000256" key="9">
    <source>
        <dbReference type="ARBA" id="ARBA00023136"/>
    </source>
</evidence>
<dbReference type="PRINTS" id="PR01900">
    <property type="entry name" value="YIDCPROTEIN"/>
</dbReference>
<keyword evidence="10 13" id="KW-0143">Chaperone</keyword>
<feature type="transmembrane region" description="Helical" evidence="13">
    <location>
        <begin position="428"/>
        <end position="451"/>
    </location>
</feature>
<feature type="domain" description="Membrane insertase YidC N-terminal" evidence="15">
    <location>
        <begin position="79"/>
        <end position="354"/>
    </location>
</feature>
<dbReference type="EMBL" id="AP024563">
    <property type="protein sequence ID" value="BCU08313.1"/>
    <property type="molecule type" value="Genomic_DNA"/>
</dbReference>
<evidence type="ECO:0000256" key="1">
    <source>
        <dbReference type="ARBA" id="ARBA00004429"/>
    </source>
</evidence>
<organism evidence="16 17">
    <name type="scientific">Allochromatium tepidum</name>
    <dbReference type="NCBI Taxonomy" id="553982"/>
    <lineage>
        <taxon>Bacteria</taxon>
        <taxon>Pseudomonadati</taxon>
        <taxon>Pseudomonadota</taxon>
        <taxon>Gammaproteobacteria</taxon>
        <taxon>Chromatiales</taxon>
        <taxon>Chromatiaceae</taxon>
        <taxon>Allochromatium</taxon>
    </lineage>
</organism>
<comment type="subcellular location">
    <subcellularLocation>
        <location evidence="1">Cell inner membrane</location>
        <topology evidence="1">Multi-pass membrane protein</topology>
    </subcellularLocation>
    <subcellularLocation>
        <location evidence="13">Cell membrane</location>
        <topology evidence="13">Multi-pass membrane protein</topology>
    </subcellularLocation>
</comment>
<dbReference type="InterPro" id="IPR028055">
    <property type="entry name" value="YidC/Oxa/ALB_C"/>
</dbReference>
<dbReference type="NCBIfam" id="NF002353">
    <property type="entry name" value="PRK01318.1-4"/>
    <property type="match status" value="1"/>
</dbReference>
<evidence type="ECO:0000256" key="7">
    <source>
        <dbReference type="ARBA" id="ARBA00022927"/>
    </source>
</evidence>
<dbReference type="InterPro" id="IPR047196">
    <property type="entry name" value="YidC_ALB_C"/>
</dbReference>
<keyword evidence="5 13" id="KW-1003">Cell membrane</keyword>
<dbReference type="Gene3D" id="2.70.98.90">
    <property type="match status" value="1"/>
</dbReference>
<dbReference type="CDD" id="cd20070">
    <property type="entry name" value="5TM_YidC_Alb3"/>
    <property type="match status" value="1"/>
</dbReference>
<accession>A0ABN6GG27</accession>
<dbReference type="PANTHER" id="PTHR12428">
    <property type="entry name" value="OXA1"/>
    <property type="match status" value="1"/>
</dbReference>
<proteinExistence type="inferred from homology"/>
<evidence type="ECO:0000256" key="11">
    <source>
        <dbReference type="ARBA" id="ARBA00033245"/>
    </source>
</evidence>
<keyword evidence="7 13" id="KW-0653">Protein transport</keyword>
<dbReference type="NCBIfam" id="TIGR03592">
    <property type="entry name" value="yidC_oxa1_cterm"/>
    <property type="match status" value="1"/>
</dbReference>
<evidence type="ECO:0000256" key="5">
    <source>
        <dbReference type="ARBA" id="ARBA00022475"/>
    </source>
</evidence>
<evidence type="ECO:0000256" key="6">
    <source>
        <dbReference type="ARBA" id="ARBA00022692"/>
    </source>
</evidence>
<evidence type="ECO:0000313" key="16">
    <source>
        <dbReference type="EMBL" id="BCU08313.1"/>
    </source>
</evidence>
<dbReference type="InterPro" id="IPR019998">
    <property type="entry name" value="Membr_insert_YidC"/>
</dbReference>
<dbReference type="CDD" id="cd19961">
    <property type="entry name" value="EcYidC-like_peri"/>
    <property type="match status" value="1"/>
</dbReference>
<dbReference type="PRINTS" id="PR00701">
    <property type="entry name" value="60KDINNERMP"/>
</dbReference>
<dbReference type="InterPro" id="IPR028053">
    <property type="entry name" value="Membr_insert_YidC_N"/>
</dbReference>
<keyword evidence="4 13" id="KW-0813">Transport</keyword>
<name>A0ABN6GG27_9GAMM</name>
<evidence type="ECO:0000256" key="10">
    <source>
        <dbReference type="ARBA" id="ARBA00023186"/>
    </source>
</evidence>
<reference evidence="16 17" key="1">
    <citation type="submission" date="2021-04" db="EMBL/GenBank/DDBJ databases">
        <title>Complete genome sequencing of Allochromatium tepidum strain NZ.</title>
        <authorList>
            <person name="Tsukatani Y."/>
            <person name="Mori H."/>
        </authorList>
    </citation>
    <scope>NUCLEOTIDE SEQUENCE [LARGE SCALE GENOMIC DNA]</scope>
    <source>
        <strain evidence="16 17">NZ</strain>
    </source>
</reference>
<evidence type="ECO:0000256" key="13">
    <source>
        <dbReference type="HAMAP-Rule" id="MF_01810"/>
    </source>
</evidence>
<feature type="transmembrane region" description="Helical" evidence="13">
    <location>
        <begin position="351"/>
        <end position="380"/>
    </location>
</feature>
<dbReference type="NCBIfam" id="TIGR03593">
    <property type="entry name" value="yidC_nterm"/>
    <property type="match status" value="1"/>
</dbReference>
<dbReference type="Pfam" id="PF02096">
    <property type="entry name" value="60KD_IMP"/>
    <property type="match status" value="1"/>
</dbReference>
<evidence type="ECO:0000256" key="12">
    <source>
        <dbReference type="ARBA" id="ARBA00033342"/>
    </source>
</evidence>
<gene>
    <name evidence="13 16" type="primary">yidC</name>
    <name evidence="16" type="ORF">Atep_29900</name>
</gene>
<dbReference type="RefSeq" id="WP_213379373.1">
    <property type="nucleotide sequence ID" value="NZ_AP024563.1"/>
</dbReference>
<dbReference type="NCBIfam" id="NF002352">
    <property type="entry name" value="PRK01318.1-3"/>
    <property type="match status" value="1"/>
</dbReference>
<dbReference type="PANTHER" id="PTHR12428:SF65">
    <property type="entry name" value="CYTOCHROME C OXIDASE ASSEMBLY PROTEIN COX18, MITOCHONDRIAL"/>
    <property type="match status" value="1"/>
</dbReference>
<feature type="domain" description="Membrane insertase YidC/Oxa/ALB C-terminal" evidence="14">
    <location>
        <begin position="365"/>
        <end position="542"/>
    </location>
</feature>
<evidence type="ECO:0000256" key="3">
    <source>
        <dbReference type="ARBA" id="ARBA00015325"/>
    </source>
</evidence>
<evidence type="ECO:0000259" key="14">
    <source>
        <dbReference type="Pfam" id="PF02096"/>
    </source>
</evidence>
<sequence>MDNQRLFLFLALAAVLFLIYESWMQDYGRPAQLPVAQEQIQGAPGVPVPSANEIPSVSTTPGAVPDGAALSAAPDEAPIRVETDVLRLEISPRGATIAGAWLLDYAVVPERPDDKFQLLKPVPPNMFVVQSGLLGEKPDLLPTHEAVFTSAQSQYELQPGADRLDVTLEWTNDAGVRVKKIYTFTRGSYLIESRQVVENQTGAPLIARAYNQLQRTELHDPNETRFIKTFTGGVYYSPEEKYKKVSLEDMAKGKLDLTVTDGWIAMMQHYFLAAWVPPRAVAETFYTNVLNNSRYIIGKYSQPVSISPGTAHTFENRLFIGPKLLSTLEDIAPGLELAVDYGWLTVIAKPIYWLLSWIHAVVGNWGWAIIVLTILIKLAFYKLSETSYRSMAHMRQITPRLQALKDRYGDDKQRLNQAMMELYKTEKINPLGGCLPILVQIPVFIALYWVLLESVEMRQAPFVLWLNNLSAPDPYFILPLIMGVSMFVQQKLNPAPPDPLQAKIMMSLPFVFTVFFAFFPSGLVLYWTVNNLLSIAQQWKITRDLELETAKRRR</sequence>
<keyword evidence="9 13" id="KW-0472">Membrane</keyword>
<dbReference type="InterPro" id="IPR001708">
    <property type="entry name" value="YidC/ALB3/OXA1/COX18"/>
</dbReference>
<comment type="subunit">
    <text evidence="13">Interacts with the Sec translocase complex via SecD. Specifically interacts with transmembrane segments of nascent integral membrane proteins during membrane integration.</text>
</comment>
<dbReference type="InterPro" id="IPR038221">
    <property type="entry name" value="YidC_periplasmic_sf"/>
</dbReference>
<evidence type="ECO:0000256" key="8">
    <source>
        <dbReference type="ARBA" id="ARBA00022989"/>
    </source>
</evidence>
<feature type="transmembrane region" description="Helical" evidence="13">
    <location>
        <begin position="508"/>
        <end position="529"/>
    </location>
</feature>
<keyword evidence="17" id="KW-1185">Reference proteome</keyword>
<comment type="function">
    <text evidence="13">Required for the insertion and/or proper folding and/or complex formation of integral membrane proteins into the membrane. Involved in integration of membrane proteins that insert both dependently and independently of the Sec translocase complex, as well as at least some lipoproteins. Aids folding of multispanning membrane proteins.</text>
</comment>
<evidence type="ECO:0000313" key="17">
    <source>
        <dbReference type="Proteomes" id="UP000680679"/>
    </source>
</evidence>
<dbReference type="Pfam" id="PF14849">
    <property type="entry name" value="YidC_periplas"/>
    <property type="match status" value="1"/>
</dbReference>
<protein>
    <recommendedName>
        <fullName evidence="3 13">Membrane protein insertase YidC</fullName>
    </recommendedName>
    <alternativeName>
        <fullName evidence="12 13">Foldase YidC</fullName>
    </alternativeName>
    <alternativeName>
        <fullName evidence="11 13">Membrane integrase YidC</fullName>
    </alternativeName>
    <alternativeName>
        <fullName evidence="13">Membrane protein YidC</fullName>
    </alternativeName>
</protein>
<keyword evidence="8 13" id="KW-1133">Transmembrane helix</keyword>